<dbReference type="EMBL" id="MU069629">
    <property type="protein sequence ID" value="KAF5837081.1"/>
    <property type="molecule type" value="Genomic_DNA"/>
</dbReference>
<dbReference type="Proteomes" id="UP000815325">
    <property type="component" value="Unassembled WGS sequence"/>
</dbReference>
<dbReference type="InterPro" id="IPR001898">
    <property type="entry name" value="SLC13A/DASS"/>
</dbReference>
<keyword evidence="3 8" id="KW-0812">Transmembrane</keyword>
<organism evidence="9 10">
    <name type="scientific">Dunaliella salina</name>
    <name type="common">Green alga</name>
    <name type="synonym">Protococcus salinus</name>
    <dbReference type="NCBI Taxonomy" id="3046"/>
    <lineage>
        <taxon>Eukaryota</taxon>
        <taxon>Viridiplantae</taxon>
        <taxon>Chlorophyta</taxon>
        <taxon>core chlorophytes</taxon>
        <taxon>Chlorophyceae</taxon>
        <taxon>CS clade</taxon>
        <taxon>Chlamydomonadales</taxon>
        <taxon>Dunaliellaceae</taxon>
        <taxon>Dunaliella</taxon>
    </lineage>
</organism>
<protein>
    <submittedName>
        <fullName evidence="9">Sodium:sulfate symporter transmembrane region-domain-containing protein</fullName>
    </submittedName>
</protein>
<feature type="compositionally biased region" description="Low complexity" evidence="7">
    <location>
        <begin position="68"/>
        <end position="82"/>
    </location>
</feature>
<evidence type="ECO:0000256" key="6">
    <source>
        <dbReference type="ARBA" id="ARBA00023136"/>
    </source>
</evidence>
<name>A0ABQ7GR45_DUNSA</name>
<evidence type="ECO:0000313" key="10">
    <source>
        <dbReference type="Proteomes" id="UP000815325"/>
    </source>
</evidence>
<evidence type="ECO:0000256" key="2">
    <source>
        <dbReference type="ARBA" id="ARBA00007349"/>
    </source>
</evidence>
<evidence type="ECO:0000256" key="5">
    <source>
        <dbReference type="ARBA" id="ARBA00022989"/>
    </source>
</evidence>
<gene>
    <name evidence="9" type="ORF">DUNSADRAFT_4862</name>
</gene>
<feature type="transmembrane region" description="Helical" evidence="8">
    <location>
        <begin position="325"/>
        <end position="344"/>
    </location>
</feature>
<feature type="transmembrane region" description="Helical" evidence="8">
    <location>
        <begin position="160"/>
        <end position="183"/>
    </location>
</feature>
<evidence type="ECO:0000256" key="3">
    <source>
        <dbReference type="ARBA" id="ARBA00022692"/>
    </source>
</evidence>
<sequence length="376" mass="39034">MQGRLLKSGNSCLLSSAHHRNVPVPARVASQPPRCALHGRGTSLFPLSKPSPLATCASQEDGPPPEQPQTAPAVPQAAAAAAPPAPTGPVGVKIIPALQAIAVGLAIRFLAPIPEGITPQGWSLLSIFTSTILGLILDPLPVGAWALIAVTVTLATNTLTFAQAFSAMTNEVIWLIVVSFFFAKGFEKTGLGERLANLFVRALGKSSLGLAVGLNVAECLLAPAMPSTSARAVLIGMSGQLNNLGVIKAFAGTVGGALATFNMGWLPVFGILHAAFFVLHYMFASQTAHVGALYSAFCAMMLSAGVPPVLAAMTLAYSVNLFGSITHYASGQAAVFYGSGFMSLQEVFKLGALNGLLAMILWGGLGMPVWKMLGWW</sequence>
<keyword evidence="5 8" id="KW-1133">Transmembrane helix</keyword>
<proteinExistence type="inferred from homology"/>
<keyword evidence="6 8" id="KW-0472">Membrane</keyword>
<accession>A0ABQ7GR45</accession>
<feature type="transmembrane region" description="Helical" evidence="8">
    <location>
        <begin position="264"/>
        <end position="284"/>
    </location>
</feature>
<feature type="transmembrane region" description="Helical" evidence="8">
    <location>
        <begin position="94"/>
        <end position="111"/>
    </location>
</feature>
<dbReference type="Pfam" id="PF00939">
    <property type="entry name" value="Na_sulph_symp"/>
    <property type="match status" value="1"/>
</dbReference>
<reference evidence="9" key="1">
    <citation type="submission" date="2017-08" db="EMBL/GenBank/DDBJ databases">
        <authorList>
            <person name="Polle J.E."/>
            <person name="Barry K."/>
            <person name="Cushman J."/>
            <person name="Schmutz J."/>
            <person name="Tran D."/>
            <person name="Hathwaick L.T."/>
            <person name="Yim W.C."/>
            <person name="Jenkins J."/>
            <person name="Mckie-Krisberg Z.M."/>
            <person name="Prochnik S."/>
            <person name="Lindquist E."/>
            <person name="Dockter R.B."/>
            <person name="Adam C."/>
            <person name="Molina H."/>
            <person name="Bunkerborg J."/>
            <person name="Jin E."/>
            <person name="Buchheim M."/>
            <person name="Magnuson J."/>
        </authorList>
    </citation>
    <scope>NUCLEOTIDE SEQUENCE</scope>
    <source>
        <strain evidence="9">CCAP 19/18</strain>
    </source>
</reference>
<evidence type="ECO:0000256" key="4">
    <source>
        <dbReference type="ARBA" id="ARBA00022780"/>
    </source>
</evidence>
<comment type="caution">
    <text evidence="9">The sequence shown here is derived from an EMBL/GenBank/DDBJ whole genome shotgun (WGS) entry which is preliminary data.</text>
</comment>
<feature type="transmembrane region" description="Helical" evidence="8">
    <location>
        <begin position="123"/>
        <end position="148"/>
    </location>
</feature>
<evidence type="ECO:0000313" key="9">
    <source>
        <dbReference type="EMBL" id="KAF5837081.1"/>
    </source>
</evidence>
<dbReference type="InterPro" id="IPR030676">
    <property type="entry name" value="CitT-rel"/>
</dbReference>
<evidence type="ECO:0000256" key="8">
    <source>
        <dbReference type="SAM" id="Phobius"/>
    </source>
</evidence>
<evidence type="ECO:0000256" key="7">
    <source>
        <dbReference type="SAM" id="MobiDB-lite"/>
    </source>
</evidence>
<evidence type="ECO:0000256" key="1">
    <source>
        <dbReference type="ARBA" id="ARBA00004478"/>
    </source>
</evidence>
<comment type="similarity">
    <text evidence="2">Belongs to the SLC13A/DASS transporter (TC 2.A.47) family. DIT1 subfamily.</text>
</comment>
<keyword evidence="4" id="KW-0934">Plastid</keyword>
<keyword evidence="10" id="KW-1185">Reference proteome</keyword>
<feature type="transmembrane region" description="Helical" evidence="8">
    <location>
        <begin position="351"/>
        <end position="370"/>
    </location>
</feature>
<dbReference type="PANTHER" id="PTHR42826">
    <property type="entry name" value="DICARBOXYLATE TRANSPORTER 2.1, CHLOROPLASTIC"/>
    <property type="match status" value="1"/>
</dbReference>
<feature type="region of interest" description="Disordered" evidence="7">
    <location>
        <begin position="40"/>
        <end position="82"/>
    </location>
</feature>
<comment type="subcellular location">
    <subcellularLocation>
        <location evidence="1">Plastid</location>
        <location evidence="1">Chloroplast inner membrane</location>
        <topology evidence="1">Multi-pass membrane protein</topology>
    </subcellularLocation>
</comment>
<feature type="transmembrane region" description="Helical" evidence="8">
    <location>
        <begin position="296"/>
        <end position="319"/>
    </location>
</feature>
<keyword evidence="4" id="KW-1001">Plastid inner membrane</keyword>